<dbReference type="InterPro" id="IPR036053">
    <property type="entry name" value="PABP-dom"/>
</dbReference>
<dbReference type="OrthoDB" id="19742at2759"/>
<dbReference type="InterPro" id="IPR002004">
    <property type="entry name" value="PABP_HYD_C"/>
</dbReference>
<name>A0A9D3SP25_9TELE</name>
<dbReference type="EMBL" id="JAHKSW010000011">
    <property type="protein sequence ID" value="KAG7326419.1"/>
    <property type="molecule type" value="Genomic_DNA"/>
</dbReference>
<keyword evidence="3" id="KW-1185">Reference proteome</keyword>
<dbReference type="AlphaFoldDB" id="A0A9D3SP25"/>
<gene>
    <name evidence="2" type="ORF">KOW79_009820</name>
</gene>
<feature type="domain" description="PABC" evidence="1">
    <location>
        <begin position="1"/>
        <end position="67"/>
    </location>
</feature>
<sequence>MAEARRAEAHDYLLPLVEEIHPSNANKITWMLVERENNTEIMNVIRDPELLCTRVDEMDALLKARDAGLKPEILKKLYGNNKKRKKGK</sequence>
<dbReference type="SMART" id="SM00517">
    <property type="entry name" value="PolyA"/>
    <property type="match status" value="1"/>
</dbReference>
<accession>A0A9D3SP25</accession>
<evidence type="ECO:0000313" key="2">
    <source>
        <dbReference type="EMBL" id="KAG7326419.1"/>
    </source>
</evidence>
<evidence type="ECO:0000259" key="1">
    <source>
        <dbReference type="PROSITE" id="PS51309"/>
    </source>
</evidence>
<dbReference type="Gene3D" id="1.10.1900.10">
    <property type="entry name" value="c-terminal domain of poly(a) binding protein"/>
    <property type="match status" value="1"/>
</dbReference>
<dbReference type="PROSITE" id="PS51309">
    <property type="entry name" value="PABC"/>
    <property type="match status" value="1"/>
</dbReference>
<dbReference type="SUPFAM" id="SSF63570">
    <property type="entry name" value="PABC (PABP) domain"/>
    <property type="match status" value="1"/>
</dbReference>
<dbReference type="Pfam" id="PF00658">
    <property type="entry name" value="MLLE"/>
    <property type="match status" value="1"/>
</dbReference>
<evidence type="ECO:0000313" key="3">
    <source>
        <dbReference type="Proteomes" id="UP000824219"/>
    </source>
</evidence>
<dbReference type="GO" id="GO:0003723">
    <property type="term" value="F:RNA binding"/>
    <property type="evidence" value="ECO:0007669"/>
    <property type="project" value="InterPro"/>
</dbReference>
<reference evidence="2 3" key="1">
    <citation type="submission" date="2021-06" db="EMBL/GenBank/DDBJ databases">
        <title>Chromosome-level genome assembly of the red-tail catfish (Hemibagrus wyckioides).</title>
        <authorList>
            <person name="Shao F."/>
        </authorList>
    </citation>
    <scope>NUCLEOTIDE SEQUENCE [LARGE SCALE GENOMIC DNA]</scope>
    <source>
        <strain evidence="2">EC202008001</strain>
        <tissue evidence="2">Blood</tissue>
    </source>
</reference>
<protein>
    <recommendedName>
        <fullName evidence="1">PABC domain-containing protein</fullName>
    </recommendedName>
</protein>
<proteinExistence type="predicted"/>
<dbReference type="Proteomes" id="UP000824219">
    <property type="component" value="Linkage Group LG11"/>
</dbReference>
<comment type="caution">
    <text evidence="2">The sequence shown here is derived from an EMBL/GenBank/DDBJ whole genome shotgun (WGS) entry which is preliminary data.</text>
</comment>
<organism evidence="2 3">
    <name type="scientific">Hemibagrus wyckioides</name>
    <dbReference type="NCBI Taxonomy" id="337641"/>
    <lineage>
        <taxon>Eukaryota</taxon>
        <taxon>Metazoa</taxon>
        <taxon>Chordata</taxon>
        <taxon>Craniata</taxon>
        <taxon>Vertebrata</taxon>
        <taxon>Euteleostomi</taxon>
        <taxon>Actinopterygii</taxon>
        <taxon>Neopterygii</taxon>
        <taxon>Teleostei</taxon>
        <taxon>Ostariophysi</taxon>
        <taxon>Siluriformes</taxon>
        <taxon>Bagridae</taxon>
        <taxon>Hemibagrus</taxon>
    </lineage>
</organism>